<comment type="subcellular location">
    <subcellularLocation>
        <location evidence="1">Nucleus</location>
    </subcellularLocation>
</comment>
<feature type="domain" description="C2H2-type" evidence="9">
    <location>
        <begin position="463"/>
        <end position="491"/>
    </location>
</feature>
<feature type="compositionally biased region" description="Polar residues" evidence="8">
    <location>
        <begin position="203"/>
        <end position="212"/>
    </location>
</feature>
<dbReference type="GO" id="GO:0000981">
    <property type="term" value="F:DNA-binding transcription factor activity, RNA polymerase II-specific"/>
    <property type="evidence" value="ECO:0007669"/>
    <property type="project" value="TreeGrafter"/>
</dbReference>
<dbReference type="AlphaFoldDB" id="A0A7S1XIC1"/>
<evidence type="ECO:0000256" key="2">
    <source>
        <dbReference type="ARBA" id="ARBA00022723"/>
    </source>
</evidence>
<evidence type="ECO:0000256" key="8">
    <source>
        <dbReference type="SAM" id="MobiDB-lite"/>
    </source>
</evidence>
<dbReference type="SMART" id="SM00355">
    <property type="entry name" value="ZnF_C2H2"/>
    <property type="match status" value="3"/>
</dbReference>
<dbReference type="Pfam" id="PF00096">
    <property type="entry name" value="zf-C2H2"/>
    <property type="match status" value="2"/>
</dbReference>
<dbReference type="PROSITE" id="PS50157">
    <property type="entry name" value="ZINC_FINGER_C2H2_2"/>
    <property type="match status" value="3"/>
</dbReference>
<feature type="compositionally biased region" description="Low complexity" evidence="8">
    <location>
        <begin position="408"/>
        <end position="432"/>
    </location>
</feature>
<evidence type="ECO:0000256" key="1">
    <source>
        <dbReference type="ARBA" id="ARBA00004123"/>
    </source>
</evidence>
<feature type="domain" description="C2H2-type" evidence="9">
    <location>
        <begin position="525"/>
        <end position="549"/>
    </location>
</feature>
<keyword evidence="4 7" id="KW-0863">Zinc-finger</keyword>
<dbReference type="GO" id="GO:0005634">
    <property type="term" value="C:nucleus"/>
    <property type="evidence" value="ECO:0007669"/>
    <property type="project" value="UniProtKB-SubCell"/>
</dbReference>
<dbReference type="FunFam" id="3.30.160.60:FF:000100">
    <property type="entry name" value="Zinc finger 45-like"/>
    <property type="match status" value="1"/>
</dbReference>
<protein>
    <recommendedName>
        <fullName evidence="9">C2H2-type domain-containing protein</fullName>
    </recommendedName>
</protein>
<dbReference type="InterPro" id="IPR013087">
    <property type="entry name" value="Znf_C2H2_type"/>
</dbReference>
<organism evidence="10">
    <name type="scientific">Erythrolobus australicus</name>
    <dbReference type="NCBI Taxonomy" id="1077150"/>
    <lineage>
        <taxon>Eukaryota</taxon>
        <taxon>Rhodophyta</taxon>
        <taxon>Bangiophyceae</taxon>
        <taxon>Porphyridiales</taxon>
        <taxon>Porphyridiaceae</taxon>
        <taxon>Erythrolobus</taxon>
    </lineage>
</organism>
<name>A0A7S1XIC1_9RHOD</name>
<dbReference type="Gene3D" id="3.30.160.60">
    <property type="entry name" value="Classic Zinc Finger"/>
    <property type="match status" value="2"/>
</dbReference>
<evidence type="ECO:0000256" key="3">
    <source>
        <dbReference type="ARBA" id="ARBA00022737"/>
    </source>
</evidence>
<keyword evidence="2" id="KW-0479">Metal-binding</keyword>
<evidence type="ECO:0000259" key="9">
    <source>
        <dbReference type="PROSITE" id="PS50157"/>
    </source>
</evidence>
<feature type="region of interest" description="Disordered" evidence="8">
    <location>
        <begin position="178"/>
        <end position="212"/>
    </location>
</feature>
<evidence type="ECO:0000256" key="5">
    <source>
        <dbReference type="ARBA" id="ARBA00022833"/>
    </source>
</evidence>
<proteinExistence type="predicted"/>
<gene>
    <name evidence="10" type="ORF">EAUS1353_LOCUS749</name>
</gene>
<feature type="region of interest" description="Disordered" evidence="8">
    <location>
        <begin position="406"/>
        <end position="435"/>
    </location>
</feature>
<keyword evidence="3" id="KW-0677">Repeat</keyword>
<dbReference type="PANTHER" id="PTHR24394">
    <property type="entry name" value="ZINC FINGER PROTEIN"/>
    <property type="match status" value="1"/>
</dbReference>
<dbReference type="InterPro" id="IPR036236">
    <property type="entry name" value="Znf_C2H2_sf"/>
</dbReference>
<feature type="domain" description="C2H2-type" evidence="9">
    <location>
        <begin position="492"/>
        <end position="520"/>
    </location>
</feature>
<dbReference type="EMBL" id="HBGI01001165">
    <property type="protein sequence ID" value="CAD9239019.1"/>
    <property type="molecule type" value="Transcribed_RNA"/>
</dbReference>
<evidence type="ECO:0000256" key="7">
    <source>
        <dbReference type="PROSITE-ProRule" id="PRU00042"/>
    </source>
</evidence>
<sequence length="549" mass="59546">MDATRAVLERALKDAEAREWLRLDAGAEDAARARVPFGEAFHTALADAFVCSETAFAAVPETLGGADAGASARVELTSKLVMPLRVTRHGCVLTLVAATQPNYALVLMGLASRGVRVLSTRSAFFVAPLSAVFVSSLSNNMALVEVFTEAGGGSSLLVEEATVYQLSDRASEADEFFDSESGSNFDSADGRLSAIDSDRTPQPVRSTCRAPTSRQPRMSVSLRAVSRICVVNGVACQFCWHRQKLYCMCASSIRARESHVSAQPALLPNAPGEASPSGEGTAYSQGSEMAPPPFAARAVWSGICQMMQAMEASMPGVARVTALAVAKASHACDEMQPQSLLDLSRPQDFAHGVNVAPGAVQLSHYVFTRQLHAETDPLTRRLRVQLVAQLLASRGAMPVPRLELHAPSASDDSGSIDAGSKAVRMSSSGRPNSSRRRVLQHMAMNSDDERRLSGQCEMDNLRFGCELCGIAFKRKSHLQEHMEGVHLKLKLHVCEQCGRSFSTRSNMRVHVRTVHLLDAANARQYACSRCNARFKVRDKLLRHERNVHR</sequence>
<accession>A0A7S1XIC1</accession>
<dbReference type="PANTHER" id="PTHR24394:SF51">
    <property type="entry name" value="ZINC FINGER AND BTB DOMAIN-CONTAINING 25"/>
    <property type="match status" value="1"/>
</dbReference>
<dbReference type="GO" id="GO:0008270">
    <property type="term" value="F:zinc ion binding"/>
    <property type="evidence" value="ECO:0007669"/>
    <property type="project" value="UniProtKB-KW"/>
</dbReference>
<feature type="region of interest" description="Disordered" evidence="8">
    <location>
        <begin position="265"/>
        <end position="289"/>
    </location>
</feature>
<evidence type="ECO:0000313" key="10">
    <source>
        <dbReference type="EMBL" id="CAD9239019.1"/>
    </source>
</evidence>
<dbReference type="PROSITE" id="PS00028">
    <property type="entry name" value="ZINC_FINGER_C2H2_1"/>
    <property type="match status" value="3"/>
</dbReference>
<evidence type="ECO:0000256" key="4">
    <source>
        <dbReference type="ARBA" id="ARBA00022771"/>
    </source>
</evidence>
<keyword evidence="6" id="KW-0539">Nucleus</keyword>
<reference evidence="10" key="1">
    <citation type="submission" date="2021-01" db="EMBL/GenBank/DDBJ databases">
        <authorList>
            <person name="Corre E."/>
            <person name="Pelletier E."/>
            <person name="Niang G."/>
            <person name="Scheremetjew M."/>
            <person name="Finn R."/>
            <person name="Kale V."/>
            <person name="Holt S."/>
            <person name="Cochrane G."/>
            <person name="Meng A."/>
            <person name="Brown T."/>
            <person name="Cohen L."/>
        </authorList>
    </citation>
    <scope>NUCLEOTIDE SEQUENCE</scope>
    <source>
        <strain evidence="10">CCMP3124</strain>
    </source>
</reference>
<evidence type="ECO:0000256" key="6">
    <source>
        <dbReference type="ARBA" id="ARBA00023242"/>
    </source>
</evidence>
<dbReference type="SUPFAM" id="SSF57667">
    <property type="entry name" value="beta-beta-alpha zinc fingers"/>
    <property type="match status" value="1"/>
</dbReference>
<keyword evidence="5" id="KW-0862">Zinc</keyword>